<dbReference type="GO" id="GO:0019752">
    <property type="term" value="P:carboxylic acid metabolic process"/>
    <property type="evidence" value="ECO:0007669"/>
    <property type="project" value="InterPro"/>
</dbReference>
<dbReference type="PANTHER" id="PTHR45677:SF8">
    <property type="entry name" value="CYSTEINE SULFINIC ACID DECARBOXYLASE"/>
    <property type="match status" value="1"/>
</dbReference>
<dbReference type="FunFam" id="3.90.1150.10:FF:000135">
    <property type="entry name" value="Glutamate decarboxylase"/>
    <property type="match status" value="1"/>
</dbReference>
<dbReference type="OrthoDB" id="9803665at2"/>
<dbReference type="RefSeq" id="WP_006710566.1">
    <property type="nucleotide sequence ID" value="NZ_AFWF01000014.1"/>
</dbReference>
<dbReference type="EMBL" id="AFWF01000014">
    <property type="protein sequence ID" value="EGU48065.1"/>
    <property type="molecule type" value="Genomic_DNA"/>
</dbReference>
<comment type="caution">
    <text evidence="8">The sequence shown here is derived from an EMBL/GenBank/DDBJ whole genome shotgun (WGS) entry which is preliminary data.</text>
</comment>
<dbReference type="NCBIfam" id="TIGR03799">
    <property type="entry name" value="NOD_PanD_pyr"/>
    <property type="match status" value="1"/>
</dbReference>
<dbReference type="SUPFAM" id="SSF53383">
    <property type="entry name" value="PLP-dependent transferases"/>
    <property type="match status" value="1"/>
</dbReference>
<comment type="cofactor">
    <cofactor evidence="1 6 7">
        <name>pyridoxal 5'-phosphate</name>
        <dbReference type="ChEBI" id="CHEBI:597326"/>
    </cofactor>
</comment>
<dbReference type="InterPro" id="IPR015421">
    <property type="entry name" value="PyrdxlP-dep_Trfase_major"/>
</dbReference>
<evidence type="ECO:0000256" key="4">
    <source>
        <dbReference type="ARBA" id="ARBA00022898"/>
    </source>
</evidence>
<dbReference type="Pfam" id="PF00282">
    <property type="entry name" value="Pyridoxal_deC"/>
    <property type="match status" value="1"/>
</dbReference>
<dbReference type="AlphaFoldDB" id="F9RXG9"/>
<dbReference type="Gene3D" id="3.40.640.10">
    <property type="entry name" value="Type I PLP-dependent aspartate aminotransferase-like (Major domain)"/>
    <property type="match status" value="1"/>
</dbReference>
<dbReference type="InterPro" id="IPR015424">
    <property type="entry name" value="PyrdxlP-dep_Trfase"/>
</dbReference>
<sequence>MVSEQKTADVSFESLLRIFTVPEGPDSTLTQIEEELSRNLNKFLREHIVAEEKPLREIEKDFSCAVIPEQPEFVSDHTQHLLDTLVSHSVHTSAPSFIGHMTSALPYFLMPLSKIMIALNQNLVKIETSKAFTPLERQVLGMLHRLIYSQDHSFYQQWMHSANHSLGAFCSGGTIANITALWVARNNALRAQGHFRGVEKEGLFKAMKHYGYEGLAILVSERGHYSLKKAADVLGLGQDGLVPVKTDGNNRICPDDLKLKIKELKDKKIKPFAVIGVAGTTETGNIDPLKAMAEICQAEECHFHVDAAWGGATLMSNRYRHLLDGIELADSVTIDAHKQLYIPMGAGMVLFKDPSSMKSIEHHAQYILRKGSKDLGSHTLEGSRSGMAMLVYAAMHIISRPGYELLINQSIEKARYFADLIDQQDDFELISQPELCLLTYRYLPRSIRQALEKASTEKRAELNGLLNELTKFVQKRQRENGRSFVSRTRLNPVHWDDLHTIVFRVVLANPLTTCDILQSVLEEQREIAQHGAPSLLEKINALASNILAN</sequence>
<protein>
    <submittedName>
        <fullName evidence="8">Putative glutamate decarboxylase</fullName>
    </submittedName>
</protein>
<dbReference type="Proteomes" id="UP000004605">
    <property type="component" value="Unassembled WGS sequence"/>
</dbReference>
<dbReference type="InterPro" id="IPR002129">
    <property type="entry name" value="PyrdxlP-dep_de-COase"/>
</dbReference>
<dbReference type="GO" id="GO:0016831">
    <property type="term" value="F:carboxy-lyase activity"/>
    <property type="evidence" value="ECO:0007669"/>
    <property type="project" value="UniProtKB-KW"/>
</dbReference>
<keyword evidence="3" id="KW-0210">Decarboxylase</keyword>
<dbReference type="InterPro" id="IPR015422">
    <property type="entry name" value="PyrdxlP-dep_Trfase_small"/>
</dbReference>
<evidence type="ECO:0000313" key="8">
    <source>
        <dbReference type="EMBL" id="EGU48065.1"/>
    </source>
</evidence>
<dbReference type="Gene3D" id="3.90.1150.10">
    <property type="entry name" value="Aspartate Aminotransferase, domain 1"/>
    <property type="match status" value="1"/>
</dbReference>
<dbReference type="GO" id="GO:0005737">
    <property type="term" value="C:cytoplasm"/>
    <property type="evidence" value="ECO:0007669"/>
    <property type="project" value="TreeGrafter"/>
</dbReference>
<evidence type="ECO:0000256" key="2">
    <source>
        <dbReference type="ARBA" id="ARBA00009533"/>
    </source>
</evidence>
<name>F9RXG9_9VIBR</name>
<evidence type="ECO:0000256" key="6">
    <source>
        <dbReference type="PIRSR" id="PIRSR602129-50"/>
    </source>
</evidence>
<organism evidence="8 9">
    <name type="scientific">Vibrio ichthyoenteri ATCC 700023</name>
    <dbReference type="NCBI Taxonomy" id="870968"/>
    <lineage>
        <taxon>Bacteria</taxon>
        <taxon>Pseudomonadati</taxon>
        <taxon>Pseudomonadota</taxon>
        <taxon>Gammaproteobacteria</taxon>
        <taxon>Vibrionales</taxon>
        <taxon>Vibrionaceae</taxon>
        <taxon>Vibrio</taxon>
    </lineage>
</organism>
<evidence type="ECO:0000256" key="5">
    <source>
        <dbReference type="ARBA" id="ARBA00023239"/>
    </source>
</evidence>
<evidence type="ECO:0000256" key="3">
    <source>
        <dbReference type="ARBA" id="ARBA00022793"/>
    </source>
</evidence>
<comment type="similarity">
    <text evidence="2 7">Belongs to the group II decarboxylase family.</text>
</comment>
<dbReference type="FunFam" id="3.40.640.10:FF:000141">
    <property type="entry name" value="Glutamate decarboxylase"/>
    <property type="match status" value="1"/>
</dbReference>
<evidence type="ECO:0000256" key="7">
    <source>
        <dbReference type="RuleBase" id="RU000382"/>
    </source>
</evidence>
<evidence type="ECO:0000313" key="9">
    <source>
        <dbReference type="Proteomes" id="UP000004605"/>
    </source>
</evidence>
<accession>F9RXG9</accession>
<keyword evidence="9" id="KW-1185">Reference proteome</keyword>
<proteinExistence type="inferred from homology"/>
<evidence type="ECO:0000256" key="1">
    <source>
        <dbReference type="ARBA" id="ARBA00001933"/>
    </source>
</evidence>
<reference evidence="8 9" key="1">
    <citation type="journal article" date="2012" name="Int. J. Syst. Evol. Microbiol.">
        <title>Vibrio caribbeanicus sp. nov., isolated from the marine sponge Scleritoderma cyanea.</title>
        <authorList>
            <person name="Hoffmann M."/>
            <person name="Monday S.R."/>
            <person name="Allard M.W."/>
            <person name="Strain E.A."/>
            <person name="Whittaker P."/>
            <person name="Naum M."/>
            <person name="McCarthy P.J."/>
            <person name="Lopez J.V."/>
            <person name="Fischer M."/>
            <person name="Brown E.W."/>
        </authorList>
    </citation>
    <scope>NUCLEOTIDE SEQUENCE [LARGE SCALE GENOMIC DNA]</scope>
    <source>
        <strain evidence="8 9">ATCC 700023</strain>
    </source>
</reference>
<keyword evidence="4 6" id="KW-0663">Pyridoxal phosphate</keyword>
<dbReference type="InterPro" id="IPR022517">
    <property type="entry name" value="Asp_decarboxylase_pyridox"/>
</dbReference>
<dbReference type="PANTHER" id="PTHR45677">
    <property type="entry name" value="GLUTAMATE DECARBOXYLASE-RELATED"/>
    <property type="match status" value="1"/>
</dbReference>
<keyword evidence="5 7" id="KW-0456">Lyase</keyword>
<feature type="modified residue" description="N6-(pyridoxal phosphate)lysine" evidence="6">
    <location>
        <position position="338"/>
    </location>
</feature>
<gene>
    <name evidence="8" type="ORF">VII00023_17549</name>
</gene>
<dbReference type="GO" id="GO:0030170">
    <property type="term" value="F:pyridoxal phosphate binding"/>
    <property type="evidence" value="ECO:0007669"/>
    <property type="project" value="InterPro"/>
</dbReference>